<dbReference type="Proteomes" id="UP000177165">
    <property type="component" value="Unassembled WGS sequence"/>
</dbReference>
<feature type="compositionally biased region" description="Low complexity" evidence="2">
    <location>
        <begin position="188"/>
        <end position="199"/>
    </location>
</feature>
<evidence type="ECO:0000313" key="4">
    <source>
        <dbReference type="EMBL" id="OGY79429.1"/>
    </source>
</evidence>
<name>A0A1G2ASC2_9BACT</name>
<evidence type="ECO:0000256" key="3">
    <source>
        <dbReference type="SAM" id="Phobius"/>
    </source>
</evidence>
<evidence type="ECO:0000313" key="5">
    <source>
        <dbReference type="Proteomes" id="UP000177165"/>
    </source>
</evidence>
<keyword evidence="3" id="KW-0472">Membrane</keyword>
<evidence type="ECO:0000256" key="2">
    <source>
        <dbReference type="SAM" id="MobiDB-lite"/>
    </source>
</evidence>
<accession>A0A1G2ASC2</accession>
<evidence type="ECO:0000256" key="1">
    <source>
        <dbReference type="ARBA" id="ARBA00022729"/>
    </source>
</evidence>
<gene>
    <name evidence="4" type="ORF">A3B74_01150</name>
</gene>
<feature type="compositionally biased region" description="Acidic residues" evidence="2">
    <location>
        <begin position="200"/>
        <end position="212"/>
    </location>
</feature>
<feature type="transmembrane region" description="Helical" evidence="3">
    <location>
        <begin position="21"/>
        <end position="42"/>
    </location>
</feature>
<dbReference type="InterPro" id="IPR013517">
    <property type="entry name" value="FG-GAP"/>
</dbReference>
<dbReference type="PANTHER" id="PTHR46580">
    <property type="entry name" value="SENSOR KINASE-RELATED"/>
    <property type="match status" value="1"/>
</dbReference>
<keyword evidence="1" id="KW-0732">Signal</keyword>
<dbReference type="InterPro" id="IPR028994">
    <property type="entry name" value="Integrin_alpha_N"/>
</dbReference>
<dbReference type="STRING" id="1798540.A3B74_01150"/>
<proteinExistence type="predicted"/>
<dbReference type="Gene3D" id="2.60.40.1120">
    <property type="entry name" value="Carboxypeptidase-like, regulatory domain"/>
    <property type="match status" value="2"/>
</dbReference>
<protein>
    <recommendedName>
        <fullName evidence="6">FG-GAP repeat protein</fullName>
    </recommendedName>
</protein>
<keyword evidence="3" id="KW-1133">Transmembrane helix</keyword>
<dbReference type="PANTHER" id="PTHR46580:SF4">
    <property type="entry name" value="ATP_GTP-BINDING PROTEIN"/>
    <property type="match status" value="1"/>
</dbReference>
<keyword evidence="3" id="KW-0812">Transmembrane</keyword>
<comment type="caution">
    <text evidence="4">The sequence shown here is derived from an EMBL/GenBank/DDBJ whole genome shotgun (WGS) entry which is preliminary data.</text>
</comment>
<sequence length="1509" mass="161633">MPFRASGNARGITLVPSLRATIAFLAATIVLFAMFIVLLFAFPVDAAGKNKPTQPIDVADNDSRIEDVTAVAADTTPSATTSYTVSIQLTESIQQGGELRVDFQLTAGCPPQADWATQCRFGFTDDATVSGLPAGAVSNIADVNADSSQFGIRAESGAIAAGTLALTVSGVKNPSAGGLARVMVDSVVPSDEPDCPSSDDNGDDDGEEDEHQESEVNKADDQEMCFPDMTASDPIYLGTMAVVGAVTYKGGDLDGQPVSYGWVNAGTKDFWTGSSTDRFGAYAIPLPLPQGKYQIRAEVPMGITGYIPAVKEIEYKGTTITQDLTLGIAVKTLSGTVKYADGNAVADASVWINSRTNFMGTGAEVNEKGEYSASLDCGDYDMNLGPKWDPETNQPSSVDWMYNQPPKQVSFACDGQQQTQTVDFTVQKSDSKVIGTLVDNNGKPADGHVELRTKEGSGNGSHTDQKGKFSIPITAGTYEMNVWTQQQDLYFTGQKVEVPTGKTVDVGTLQLSKRDAQITGTVTDSNGTPLSGMNVNAWMPGAQGWSNAQTDDKGQYTLYVFVGEWEVGIHSGEGEDSSDQNYIQPQNQRVKIEKSGQTVSDINFKLEAADATIAVQVVDQDNNTMSDLYGWAFCHLEGQFGPGNEFGASVQRGQASIPVRGGETYVCGMGFPPEMPFSLEEEQKVQINSGESKDVTMRLVENDAVIHVIVKDQDGKQLKNVEGFVFAFTPEGFSHFGEPLKPDGTAHLTVRGGKKYVVGYDFRENSGYLNSHPDFKPFEVPEDSTVTRVLTAYKADASISGTVTDPDGKPMFAWVGASNRASLEDKAQLDTGVEGAQVIDTGTQTGPDGKYKLLLVSGEFEVFAGGEFGGKKDLLPPQLSSVTVKTGDALTLDMQFRSADATVSGAVTYADSGKTVPIGFCWAWSDEQGFSGNMLSNGKYTIPLVEGTWFVGCDSFNPNKGEGEFYRAQEAIVTVTKGDTITQDFQLSKALFEIPDGVSETFSCTTLKEMRLPDGTIVKIPANALCTDGDVTVTADPATDVFRTNDAKLLMYAWNLEALQDGQLIESFNSNVTIIIPYSQEVVDEEGIDESNLLAKFFDDSTSTWQTPDNVTVDTEANLVTAQVDHFTEFAVTNSGDTKTSSEVKETTQKKQRHDIVITPWSKGGPQVAVWNKDGKLITTWFAYGQDLRMGITTFSGDLDGNGVPEVITIPGEGFSSQVRVFDGTNGKILSQFFAYDTAFKKGINLAVYDLDGDGDQEIITVPAKDATADVKIFDRNGTLVMRFNAYGSTFTKGALVAAMDLDGDKLGEVVTAPVDGSGQIRIWSASKDDGPVAQFDAYGAGYNKGIASLVLNDLDGDGKGEIITTPREGSSQVRIFNRSGKVITQFNAYGEGFKGGSRIAVGDTDGDGKQDLVALPNANGSAQARIFTKDGAVKSQFFAYPSETTRPGRFSAMLADLDANGKDEVIFGTGVDLGPNVRIFDQNGKTIAQFMALHPGFRGGMNVNAVAR</sequence>
<dbReference type="InterPro" id="IPR008969">
    <property type="entry name" value="CarboxyPept-like_regulatory"/>
</dbReference>
<dbReference type="SUPFAM" id="SSF49464">
    <property type="entry name" value="Carboxypeptidase regulatory domain-like"/>
    <property type="match status" value="1"/>
</dbReference>
<feature type="region of interest" description="Disordered" evidence="2">
    <location>
        <begin position="188"/>
        <end position="225"/>
    </location>
</feature>
<dbReference type="EMBL" id="MHKB01000009">
    <property type="protein sequence ID" value="OGY79429.1"/>
    <property type="molecule type" value="Genomic_DNA"/>
</dbReference>
<dbReference type="Gene3D" id="2.130.10.130">
    <property type="entry name" value="Integrin alpha, N-terminal"/>
    <property type="match status" value="2"/>
</dbReference>
<dbReference type="SUPFAM" id="SSF69318">
    <property type="entry name" value="Integrin alpha N-terminal domain"/>
    <property type="match status" value="2"/>
</dbReference>
<evidence type="ECO:0008006" key="6">
    <source>
        <dbReference type="Google" id="ProtNLM"/>
    </source>
</evidence>
<organism evidence="4 5">
    <name type="scientific">Candidatus Kerfeldbacteria bacterium RIFCSPHIGHO2_02_FULL_42_14</name>
    <dbReference type="NCBI Taxonomy" id="1798540"/>
    <lineage>
        <taxon>Bacteria</taxon>
        <taxon>Candidatus Kerfeldiibacteriota</taxon>
    </lineage>
</organism>
<reference evidence="4 5" key="1">
    <citation type="journal article" date="2016" name="Nat. Commun.">
        <title>Thousands of microbial genomes shed light on interconnected biogeochemical processes in an aquifer system.</title>
        <authorList>
            <person name="Anantharaman K."/>
            <person name="Brown C.T."/>
            <person name="Hug L.A."/>
            <person name="Sharon I."/>
            <person name="Castelle C.J."/>
            <person name="Probst A.J."/>
            <person name="Thomas B.C."/>
            <person name="Singh A."/>
            <person name="Wilkins M.J."/>
            <person name="Karaoz U."/>
            <person name="Brodie E.L."/>
            <person name="Williams K.H."/>
            <person name="Hubbard S.S."/>
            <person name="Banfield J.F."/>
        </authorList>
    </citation>
    <scope>NUCLEOTIDE SEQUENCE [LARGE SCALE GENOMIC DNA]</scope>
</reference>
<dbReference type="Pfam" id="PF13517">
    <property type="entry name" value="FG-GAP_3"/>
    <property type="match status" value="1"/>
</dbReference>